<evidence type="ECO:0000256" key="2">
    <source>
        <dbReference type="ARBA" id="ARBA00023157"/>
    </source>
</evidence>
<evidence type="ECO:0000313" key="3">
    <source>
        <dbReference type="EMBL" id="ODV92898.1"/>
    </source>
</evidence>
<dbReference type="AlphaFoldDB" id="A0A1E4TML7"/>
<dbReference type="GO" id="GO:0045332">
    <property type="term" value="P:phospholipid translocation"/>
    <property type="evidence" value="ECO:0007669"/>
    <property type="project" value="TreeGrafter"/>
</dbReference>
<keyword evidence="2" id="KW-1015">Disulfide bond</keyword>
<accession>A0A1E4TML7</accession>
<dbReference type="PROSITE" id="PS51808">
    <property type="entry name" value="CHCH"/>
    <property type="match status" value="1"/>
</dbReference>
<keyword evidence="4" id="KW-1185">Reference proteome</keyword>
<dbReference type="PANTHER" id="PTHR46403:SF1">
    <property type="entry name" value="TP53-REGULATED INHIBITOR OF APOPTOSIS 1"/>
    <property type="match status" value="1"/>
</dbReference>
<evidence type="ECO:0008006" key="5">
    <source>
        <dbReference type="Google" id="ProtNLM"/>
    </source>
</evidence>
<dbReference type="EMBL" id="KV453841">
    <property type="protein sequence ID" value="ODV92898.1"/>
    <property type="molecule type" value="Genomic_DNA"/>
</dbReference>
<evidence type="ECO:0000256" key="1">
    <source>
        <dbReference type="ARBA" id="ARBA00006196"/>
    </source>
</evidence>
<comment type="similarity">
    <text evidence="1">Belongs to the TRIAP1/MDM35 family.</text>
</comment>
<dbReference type="Pfam" id="PF05254">
    <property type="entry name" value="UPF0203"/>
    <property type="match status" value="1"/>
</dbReference>
<dbReference type="Proteomes" id="UP000095023">
    <property type="component" value="Unassembled WGS sequence"/>
</dbReference>
<organism evidence="3 4">
    <name type="scientific">Tortispora caseinolytica NRRL Y-17796</name>
    <dbReference type="NCBI Taxonomy" id="767744"/>
    <lineage>
        <taxon>Eukaryota</taxon>
        <taxon>Fungi</taxon>
        <taxon>Dikarya</taxon>
        <taxon>Ascomycota</taxon>
        <taxon>Saccharomycotina</taxon>
        <taxon>Trigonopsidomycetes</taxon>
        <taxon>Trigonopsidales</taxon>
        <taxon>Trigonopsidaceae</taxon>
        <taxon>Tortispora</taxon>
    </lineage>
</organism>
<dbReference type="GO" id="GO:0005634">
    <property type="term" value="C:nucleus"/>
    <property type="evidence" value="ECO:0007669"/>
    <property type="project" value="TreeGrafter"/>
</dbReference>
<proteinExistence type="inferred from homology"/>
<reference evidence="4" key="1">
    <citation type="submission" date="2016-02" db="EMBL/GenBank/DDBJ databases">
        <title>Comparative genomics of biotechnologically important yeasts.</title>
        <authorList>
            <consortium name="DOE Joint Genome Institute"/>
            <person name="Riley R."/>
            <person name="Haridas S."/>
            <person name="Wolfe K.H."/>
            <person name="Lopes M.R."/>
            <person name="Hittinger C.T."/>
            <person name="Goker M."/>
            <person name="Salamov A."/>
            <person name="Wisecaver J."/>
            <person name="Long T.M."/>
            <person name="Aerts A.L."/>
            <person name="Barry K."/>
            <person name="Choi C."/>
            <person name="Clum A."/>
            <person name="Coughlan A.Y."/>
            <person name="Deshpande S."/>
            <person name="Douglass A.P."/>
            <person name="Hanson S.J."/>
            <person name="Klenk H.-P."/>
            <person name="Labutti K."/>
            <person name="Lapidus A."/>
            <person name="Lindquist E."/>
            <person name="Lipzen A."/>
            <person name="Meier-Kolthoff J.P."/>
            <person name="Ohm R.A."/>
            <person name="Otillar R.P."/>
            <person name="Pangilinan J."/>
            <person name="Peng Y."/>
            <person name="Rokas A."/>
            <person name="Rosa C.A."/>
            <person name="Scheuner C."/>
            <person name="Sibirny A.A."/>
            <person name="Slot J.C."/>
            <person name="Stielow J.B."/>
            <person name="Sun H."/>
            <person name="Kurtzman C.P."/>
            <person name="Blackwell M."/>
            <person name="Jeffries T.W."/>
            <person name="Grigoriev I.V."/>
        </authorList>
    </citation>
    <scope>NUCLEOTIDE SEQUENCE [LARGE SCALE GENOMIC DNA]</scope>
    <source>
        <strain evidence="4">NRRL Y-17796</strain>
    </source>
</reference>
<dbReference type="GO" id="GO:0005829">
    <property type="term" value="C:cytosol"/>
    <property type="evidence" value="ECO:0007669"/>
    <property type="project" value="TreeGrafter"/>
</dbReference>
<dbReference type="GO" id="GO:0005758">
    <property type="term" value="C:mitochondrial intermembrane space"/>
    <property type="evidence" value="ECO:0007669"/>
    <property type="project" value="TreeGrafter"/>
</dbReference>
<dbReference type="GO" id="GO:1990050">
    <property type="term" value="F:phosphatidic acid transfer activity"/>
    <property type="evidence" value="ECO:0007669"/>
    <property type="project" value="TreeGrafter"/>
</dbReference>
<protein>
    <recommendedName>
        <fullName evidence="5">Mitochondrial distribution and morphology protein 35</fullName>
    </recommendedName>
</protein>
<dbReference type="PANTHER" id="PTHR46403">
    <property type="entry name" value="TP53-REGULATED INHIBITOR OF APOPTOSIS 1"/>
    <property type="match status" value="1"/>
</dbReference>
<gene>
    <name evidence="3" type="ORF">CANCADRAFT_49263</name>
</gene>
<dbReference type="OrthoDB" id="19091at2759"/>
<name>A0A1E4TML7_9ASCO</name>
<dbReference type="InterPro" id="IPR007918">
    <property type="entry name" value="MDM35_apoptosis"/>
</dbReference>
<evidence type="ECO:0000313" key="4">
    <source>
        <dbReference type="Proteomes" id="UP000095023"/>
    </source>
</evidence>
<sequence>MSASFAEECTELKKKYDGCFNNWYSEKFLKGLSMENECADEWSEYEACFKNALRQKGLMPMLEDAREDAPFEDGGRLKGDK</sequence>